<dbReference type="EMBL" id="QRMS01000001">
    <property type="protein sequence ID" value="RHJ89124.1"/>
    <property type="molecule type" value="Genomic_DNA"/>
</dbReference>
<keyword evidence="3" id="KW-1185">Reference proteome</keyword>
<dbReference type="OrthoDB" id="1851393at2"/>
<reference evidence="2 3" key="1">
    <citation type="submission" date="2018-08" db="EMBL/GenBank/DDBJ databases">
        <title>A genome reference for cultivated species of the human gut microbiota.</title>
        <authorList>
            <person name="Zou Y."/>
            <person name="Xue W."/>
            <person name="Luo G."/>
        </authorList>
    </citation>
    <scope>NUCLEOTIDE SEQUENCE [LARGE SCALE GENOMIC DNA]</scope>
    <source>
        <strain evidence="2 3">AM07-24</strain>
    </source>
</reference>
<dbReference type="STRING" id="1776384.GCA_900086585_02411"/>
<organism evidence="2 3">
    <name type="scientific">Emergencia timonensis</name>
    <dbReference type="NCBI Taxonomy" id="1776384"/>
    <lineage>
        <taxon>Bacteria</taxon>
        <taxon>Bacillati</taxon>
        <taxon>Bacillota</taxon>
        <taxon>Clostridia</taxon>
        <taxon>Peptostreptococcales</taxon>
        <taxon>Anaerovoracaceae</taxon>
        <taxon>Emergencia</taxon>
    </lineage>
</organism>
<proteinExistence type="predicted"/>
<feature type="transmembrane region" description="Helical" evidence="1">
    <location>
        <begin position="82"/>
        <end position="101"/>
    </location>
</feature>
<feature type="transmembrane region" description="Helical" evidence="1">
    <location>
        <begin position="113"/>
        <end position="137"/>
    </location>
</feature>
<comment type="caution">
    <text evidence="2">The sequence shown here is derived from an EMBL/GenBank/DDBJ whole genome shotgun (WGS) entry which is preliminary data.</text>
</comment>
<keyword evidence="1" id="KW-0472">Membrane</keyword>
<name>A0A415E5X8_9FIRM</name>
<evidence type="ECO:0000313" key="3">
    <source>
        <dbReference type="Proteomes" id="UP000284841"/>
    </source>
</evidence>
<dbReference type="RefSeq" id="WP_118333205.1">
    <property type="nucleotide sequence ID" value="NZ_AP025567.1"/>
</dbReference>
<evidence type="ECO:0000256" key="1">
    <source>
        <dbReference type="SAM" id="Phobius"/>
    </source>
</evidence>
<feature type="transmembrane region" description="Helical" evidence="1">
    <location>
        <begin position="21"/>
        <end position="39"/>
    </location>
</feature>
<protein>
    <submittedName>
        <fullName evidence="2">Uncharacterized protein</fullName>
    </submittedName>
</protein>
<feature type="transmembrane region" description="Helical" evidence="1">
    <location>
        <begin position="51"/>
        <end position="70"/>
    </location>
</feature>
<dbReference type="Proteomes" id="UP000284841">
    <property type="component" value="Unassembled WGS sequence"/>
</dbReference>
<gene>
    <name evidence="2" type="ORF">DW099_00675</name>
</gene>
<sequence length="150" mass="16916">MKKRGHLDELQLLKRGDVFKHGFLSLTGLLLVNALLYSYGIEWTSGKWAELTIILFVIVLCSVEFIYYDIYPLTEKRQKGGIYFLGLFGLISIAACGYDLAVEKIGIIADGKITASALGILYGILYGIMFLSVFFAYKLKTKYNLKYESD</sequence>
<dbReference type="AlphaFoldDB" id="A0A415E5X8"/>
<evidence type="ECO:0000313" key="2">
    <source>
        <dbReference type="EMBL" id="RHJ89124.1"/>
    </source>
</evidence>
<accession>A0A415E5X8</accession>
<keyword evidence="1" id="KW-0812">Transmembrane</keyword>
<keyword evidence="1" id="KW-1133">Transmembrane helix</keyword>